<accession>A0A3R7GPQ0</accession>
<dbReference type="Proteomes" id="UP000283709">
    <property type="component" value="Unassembled WGS sequence"/>
</dbReference>
<sequence length="80" mass="8609">MADNSRAKVVQGRKFADQFDAPCNYVRQATGARCAAVVIIDGDAGSGYSVVGPLDTQVLLPDILEQMARALRMQLAKNLQ</sequence>
<proteinExistence type="predicted"/>
<name>A0A3R7GPQ0_9BURK</name>
<comment type="caution">
    <text evidence="1">The sequence shown here is derived from an EMBL/GenBank/DDBJ whole genome shotgun (WGS) entry which is preliminary data.</text>
</comment>
<evidence type="ECO:0000313" key="1">
    <source>
        <dbReference type="EMBL" id="RKF36717.1"/>
    </source>
</evidence>
<dbReference type="EMBL" id="MCAS01000037">
    <property type="protein sequence ID" value="RKF36717.1"/>
    <property type="molecule type" value="Genomic_DNA"/>
</dbReference>
<gene>
    <name evidence="1" type="ORF">BCY88_35365</name>
</gene>
<protein>
    <submittedName>
        <fullName evidence="1">Uncharacterized protein</fullName>
    </submittedName>
</protein>
<organism evidence="1 2">
    <name type="scientific">Paraburkholderia fungorum</name>
    <dbReference type="NCBI Taxonomy" id="134537"/>
    <lineage>
        <taxon>Bacteria</taxon>
        <taxon>Pseudomonadati</taxon>
        <taxon>Pseudomonadota</taxon>
        <taxon>Betaproteobacteria</taxon>
        <taxon>Burkholderiales</taxon>
        <taxon>Burkholderiaceae</taxon>
        <taxon>Paraburkholderia</taxon>
    </lineage>
</organism>
<evidence type="ECO:0000313" key="2">
    <source>
        <dbReference type="Proteomes" id="UP000283709"/>
    </source>
</evidence>
<reference evidence="1 2" key="1">
    <citation type="submission" date="2016-07" db="EMBL/GenBank/DDBJ databases">
        <title>Genome analysis of Burkholderia fungorum ES3-20.</title>
        <authorList>
            <person name="Xu D."/>
            <person name="Yao R."/>
            <person name="Zheng S."/>
        </authorList>
    </citation>
    <scope>NUCLEOTIDE SEQUENCE [LARGE SCALE GENOMIC DNA]</scope>
    <source>
        <strain evidence="1 2">ES3-20</strain>
    </source>
</reference>
<dbReference type="AlphaFoldDB" id="A0A3R7GPQ0"/>